<feature type="region of interest" description="Disordered" evidence="1">
    <location>
        <begin position="1"/>
        <end position="48"/>
    </location>
</feature>
<dbReference type="InParanoid" id="M1DFC1"/>
<feature type="compositionally biased region" description="Basic and acidic residues" evidence="1">
    <location>
        <begin position="29"/>
        <end position="48"/>
    </location>
</feature>
<reference evidence="3" key="1">
    <citation type="journal article" date="2011" name="Nature">
        <title>Genome sequence and analysis of the tuber crop potato.</title>
        <authorList>
            <consortium name="The Potato Genome Sequencing Consortium"/>
        </authorList>
    </citation>
    <scope>NUCLEOTIDE SEQUENCE [LARGE SCALE GENOMIC DNA]</scope>
    <source>
        <strain evidence="3">cv. DM1-3 516 R44</strain>
    </source>
</reference>
<accession>M1DFC1</accession>
<dbReference type="Gramene" id="PGSC0003DMT400088148">
    <property type="protein sequence ID" value="PGSC0003DMT400088148"/>
    <property type="gene ID" value="PGSC0003DMG400037719"/>
</dbReference>
<reference evidence="2" key="2">
    <citation type="submission" date="2015-06" db="UniProtKB">
        <authorList>
            <consortium name="EnsemblPlants"/>
        </authorList>
    </citation>
    <scope>IDENTIFICATION</scope>
    <source>
        <strain evidence="2">DM1-3 516 R44</strain>
    </source>
</reference>
<dbReference type="HOGENOM" id="CLU_1527805_0_0_1"/>
<proteinExistence type="predicted"/>
<dbReference type="Proteomes" id="UP000011115">
    <property type="component" value="Unassembled WGS sequence"/>
</dbReference>
<feature type="compositionally biased region" description="Basic and acidic residues" evidence="1">
    <location>
        <begin position="1"/>
        <end position="22"/>
    </location>
</feature>
<evidence type="ECO:0000313" key="3">
    <source>
        <dbReference type="Proteomes" id="UP000011115"/>
    </source>
</evidence>
<organism evidence="2 3">
    <name type="scientific">Solanum tuberosum</name>
    <name type="common">Potato</name>
    <dbReference type="NCBI Taxonomy" id="4113"/>
    <lineage>
        <taxon>Eukaryota</taxon>
        <taxon>Viridiplantae</taxon>
        <taxon>Streptophyta</taxon>
        <taxon>Embryophyta</taxon>
        <taxon>Tracheophyta</taxon>
        <taxon>Spermatophyta</taxon>
        <taxon>Magnoliopsida</taxon>
        <taxon>eudicotyledons</taxon>
        <taxon>Gunneridae</taxon>
        <taxon>Pentapetalae</taxon>
        <taxon>asterids</taxon>
        <taxon>lamiids</taxon>
        <taxon>Solanales</taxon>
        <taxon>Solanaceae</taxon>
        <taxon>Solanoideae</taxon>
        <taxon>Solaneae</taxon>
        <taxon>Solanum</taxon>
    </lineage>
</organism>
<name>M1DFC1_SOLTU</name>
<protein>
    <submittedName>
        <fullName evidence="2">Uncharacterized protein</fullName>
    </submittedName>
</protein>
<dbReference type="PaxDb" id="4113-PGSC0003DMT400088148"/>
<evidence type="ECO:0000256" key="1">
    <source>
        <dbReference type="SAM" id="MobiDB-lite"/>
    </source>
</evidence>
<dbReference type="AlphaFoldDB" id="M1DFC1"/>
<evidence type="ECO:0000313" key="2">
    <source>
        <dbReference type="EnsemblPlants" id="PGSC0003DMT400088148"/>
    </source>
</evidence>
<sequence length="176" mass="20341">MGYRRIKDTFQNKKQDSSKRILEVPSNQNERRKTERSKGGNDGNSRVEKGENVWSEVNPIACLAHKNHVIKASLKDGICLFENEITYFNSPSLIDCFLFKYNVLFDDDEIIFNDMPNGVKCNLEFYKVFDNPLWIDDILSYDENLFLENDGFFCSSAFDIESTKAIQNRARVGQSV</sequence>
<keyword evidence="3" id="KW-1185">Reference proteome</keyword>
<dbReference type="EnsemblPlants" id="PGSC0003DMT400088148">
    <property type="protein sequence ID" value="PGSC0003DMT400088148"/>
    <property type="gene ID" value="PGSC0003DMG400037719"/>
</dbReference>